<keyword evidence="1" id="KW-0812">Transmembrane</keyword>
<protein>
    <submittedName>
        <fullName evidence="2">Uncharacterized protein</fullName>
    </submittedName>
</protein>
<dbReference type="Proteomes" id="UP000701853">
    <property type="component" value="Chromosome 8"/>
</dbReference>
<name>A0A8J5Y8H9_9ROSI</name>
<accession>A0A8J5Y8H9</accession>
<organism evidence="2 3">
    <name type="scientific">Gossypium anomalum</name>
    <dbReference type="NCBI Taxonomy" id="47600"/>
    <lineage>
        <taxon>Eukaryota</taxon>
        <taxon>Viridiplantae</taxon>
        <taxon>Streptophyta</taxon>
        <taxon>Embryophyta</taxon>
        <taxon>Tracheophyta</taxon>
        <taxon>Spermatophyta</taxon>
        <taxon>Magnoliopsida</taxon>
        <taxon>eudicotyledons</taxon>
        <taxon>Gunneridae</taxon>
        <taxon>Pentapetalae</taxon>
        <taxon>rosids</taxon>
        <taxon>malvids</taxon>
        <taxon>Malvales</taxon>
        <taxon>Malvaceae</taxon>
        <taxon>Malvoideae</taxon>
        <taxon>Gossypium</taxon>
    </lineage>
</organism>
<gene>
    <name evidence="2" type="ORF">CXB51_021791</name>
</gene>
<evidence type="ECO:0000313" key="2">
    <source>
        <dbReference type="EMBL" id="KAG8484976.1"/>
    </source>
</evidence>
<evidence type="ECO:0000313" key="3">
    <source>
        <dbReference type="Proteomes" id="UP000701853"/>
    </source>
</evidence>
<evidence type="ECO:0000256" key="1">
    <source>
        <dbReference type="SAM" id="Phobius"/>
    </source>
</evidence>
<dbReference type="OrthoDB" id="961823at2759"/>
<feature type="transmembrane region" description="Helical" evidence="1">
    <location>
        <begin position="241"/>
        <end position="262"/>
    </location>
</feature>
<comment type="caution">
    <text evidence="2">The sequence shown here is derived from an EMBL/GenBank/DDBJ whole genome shotgun (WGS) entry which is preliminary data.</text>
</comment>
<sequence>MLSNPFFSLNDIAYAYCEVDRNPYLAGLIQCEIQGIPPLVSTDQSNNKVKNDETSGSIYVKSSKKYSEACDVFTADQPVSTTTDECSGNGKKISKTKGETGFRRHYFEHARKGAYEICHLANGSYSGTKPIKVDSMEKLKSLFGVKNSNPVVRTRIMLGEEFRLKRDAIQEVDVDTTCKSYGTMNNVLILEDLKFIFLSYLLTYKSMEKLIDWSIAVKEYRATMKEYYKAISLEFSKCQSFVFNFVSNAYLAVGALFFNLNLKIRVSIGIRCLVSFLFFDHVCRRTLLVLSFALTLYYRFLDCIFQEH</sequence>
<proteinExistence type="predicted"/>
<dbReference type="PANTHER" id="PTHR47872">
    <property type="entry name" value="NUCLEAR RNA EXPORT FACTOR SDE5-RELATED"/>
    <property type="match status" value="1"/>
</dbReference>
<keyword evidence="1" id="KW-1133">Transmembrane helix</keyword>
<keyword evidence="1" id="KW-0472">Membrane</keyword>
<dbReference type="PANTHER" id="PTHR47872:SF3">
    <property type="entry name" value="NUCLEAR RNA EXPORT FACTOR SDE5 ISOFORM X1"/>
    <property type="match status" value="1"/>
</dbReference>
<dbReference type="EMBL" id="JAHUZN010000008">
    <property type="protein sequence ID" value="KAG8484976.1"/>
    <property type="molecule type" value="Genomic_DNA"/>
</dbReference>
<reference evidence="2 3" key="1">
    <citation type="journal article" date="2021" name="bioRxiv">
        <title>The Gossypium anomalum genome as a resource for cotton improvement and evolutionary analysis of hybrid incompatibility.</title>
        <authorList>
            <person name="Grover C.E."/>
            <person name="Yuan D."/>
            <person name="Arick M.A."/>
            <person name="Miller E.R."/>
            <person name="Hu G."/>
            <person name="Peterson D.G."/>
            <person name="Wendel J.F."/>
            <person name="Udall J.A."/>
        </authorList>
    </citation>
    <scope>NUCLEOTIDE SEQUENCE [LARGE SCALE GENOMIC DNA]</scope>
    <source>
        <strain evidence="2">JFW-Udall</strain>
        <tissue evidence="2">Leaf</tissue>
    </source>
</reference>
<dbReference type="AlphaFoldDB" id="A0A8J5Y8H9"/>
<keyword evidence="3" id="KW-1185">Reference proteome</keyword>